<dbReference type="FunFam" id="4.10.900.10:FF:000003">
    <property type="entry name" value="Desmoglein 1"/>
    <property type="match status" value="1"/>
</dbReference>
<dbReference type="InterPro" id="IPR015919">
    <property type="entry name" value="Cadherin-like_sf"/>
</dbReference>
<keyword evidence="22" id="KW-1185">Reference proteome</keyword>
<evidence type="ECO:0000256" key="11">
    <source>
        <dbReference type="ARBA" id="ARBA00022949"/>
    </source>
</evidence>
<dbReference type="CDD" id="cd11304">
    <property type="entry name" value="Cadherin_repeat"/>
    <property type="match status" value="5"/>
</dbReference>
<dbReference type="InterPro" id="IPR002126">
    <property type="entry name" value="Cadherin-like_dom"/>
</dbReference>
<evidence type="ECO:0000256" key="17">
    <source>
        <dbReference type="RuleBase" id="RU004358"/>
    </source>
</evidence>
<keyword evidence="12" id="KW-1133">Transmembrane helix</keyword>
<evidence type="ECO:0000256" key="15">
    <source>
        <dbReference type="PROSITE-ProRule" id="PRU00043"/>
    </source>
</evidence>
<dbReference type="OrthoDB" id="8961010at2759"/>
<accession>A0A8C9RHG6</accession>
<dbReference type="PRINTS" id="PR00205">
    <property type="entry name" value="CADHERIN"/>
</dbReference>
<dbReference type="SUPFAM" id="SSF49313">
    <property type="entry name" value="Cadherin-like"/>
    <property type="match status" value="5"/>
</dbReference>
<feature type="domain" description="Cadherin" evidence="20">
    <location>
        <begin position="254"/>
        <end position="368"/>
    </location>
</feature>
<feature type="domain" description="Cadherin" evidence="20">
    <location>
        <begin position="150"/>
        <end position="253"/>
    </location>
</feature>
<dbReference type="InterPro" id="IPR027397">
    <property type="entry name" value="Catenin-bd_sf"/>
</dbReference>
<evidence type="ECO:0000256" key="16">
    <source>
        <dbReference type="RuleBase" id="RU003318"/>
    </source>
</evidence>
<dbReference type="GeneTree" id="ENSGT01030000234624"/>
<feature type="signal peptide" evidence="19">
    <location>
        <begin position="1"/>
        <end position="25"/>
    </location>
</feature>
<dbReference type="Gene3D" id="2.60.40.60">
    <property type="entry name" value="Cadherins"/>
    <property type="match status" value="5"/>
</dbReference>
<keyword evidence="5 16" id="KW-0812">Transmembrane</keyword>
<dbReference type="KEGG" id="sfm:108937593"/>
<dbReference type="GO" id="GO:0007156">
    <property type="term" value="P:homophilic cell adhesion via plasma membrane adhesion molecules"/>
    <property type="evidence" value="ECO:0007669"/>
    <property type="project" value="InterPro"/>
</dbReference>
<evidence type="ECO:0000256" key="14">
    <source>
        <dbReference type="ARBA" id="ARBA00023180"/>
    </source>
</evidence>
<keyword evidence="10 16" id="KW-0130">Cell adhesion</keyword>
<feature type="compositionally biased region" description="Low complexity" evidence="18">
    <location>
        <begin position="1039"/>
        <end position="1060"/>
    </location>
</feature>
<evidence type="ECO:0000256" key="18">
    <source>
        <dbReference type="SAM" id="MobiDB-lite"/>
    </source>
</evidence>
<evidence type="ECO:0000256" key="3">
    <source>
        <dbReference type="ARBA" id="ARBA00022475"/>
    </source>
</evidence>
<dbReference type="GO" id="GO:0045216">
    <property type="term" value="P:cell-cell junction organization"/>
    <property type="evidence" value="ECO:0007669"/>
    <property type="project" value="UniProtKB-ARBA"/>
</dbReference>
<keyword evidence="4" id="KW-0165">Cleavage on pair of basic residues</keyword>
<dbReference type="FunFam" id="2.60.40.60:FF:000083">
    <property type="entry name" value="Desmoglein 1"/>
    <property type="match status" value="1"/>
</dbReference>
<dbReference type="GO" id="GO:0005886">
    <property type="term" value="C:plasma membrane"/>
    <property type="evidence" value="ECO:0007669"/>
    <property type="project" value="UniProtKB-SubCell"/>
</dbReference>
<dbReference type="Proteomes" id="UP000694397">
    <property type="component" value="Chromosome 7"/>
</dbReference>
<feature type="domain" description="Cadherin" evidence="20">
    <location>
        <begin position="492"/>
        <end position="586"/>
    </location>
</feature>
<feature type="domain" description="Cadherin" evidence="20">
    <location>
        <begin position="64"/>
        <end position="142"/>
    </location>
</feature>
<dbReference type="Gene3D" id="4.10.900.10">
    <property type="entry name" value="TCF3-CBD (Catenin binding domain)"/>
    <property type="match status" value="1"/>
</dbReference>
<evidence type="ECO:0000256" key="13">
    <source>
        <dbReference type="ARBA" id="ARBA00023136"/>
    </source>
</evidence>
<dbReference type="InterPro" id="IPR000233">
    <property type="entry name" value="Cadherin_Y-type_LIR"/>
</dbReference>
<dbReference type="InterPro" id="IPR009122">
    <property type="entry name" value="Desmosomal_cadherin"/>
</dbReference>
<reference evidence="21 22" key="1">
    <citation type="submission" date="2019-04" db="EMBL/GenBank/DDBJ databases">
        <authorList>
            <consortium name="Wellcome Sanger Institute Data Sharing"/>
        </authorList>
    </citation>
    <scope>NUCLEOTIDE SEQUENCE [LARGE SCALE GENOMIC DNA]</scope>
</reference>
<evidence type="ECO:0000256" key="1">
    <source>
        <dbReference type="ARBA" id="ARBA00004251"/>
    </source>
</evidence>
<keyword evidence="3" id="KW-1003">Cell membrane</keyword>
<dbReference type="Pfam" id="PF01049">
    <property type="entry name" value="CADH_Y-type_LIR"/>
    <property type="match status" value="1"/>
</dbReference>
<comment type="function">
    <text evidence="17">A component of desmosome cell-cell junctions which are required for positive regulation of cellular adhesion. Involved in the interaction of plaque proteins and intermediate filaments mediating cell-cell adhesion.</text>
</comment>
<name>A0A8C9RHG6_SCLFO</name>
<evidence type="ECO:0000256" key="2">
    <source>
        <dbReference type="ARBA" id="ARBA00004568"/>
    </source>
</evidence>
<evidence type="ECO:0000256" key="5">
    <source>
        <dbReference type="ARBA" id="ARBA00022692"/>
    </source>
</evidence>
<keyword evidence="13" id="KW-0472">Membrane</keyword>
<evidence type="ECO:0000313" key="22">
    <source>
        <dbReference type="Proteomes" id="UP000694397"/>
    </source>
</evidence>
<dbReference type="FunFam" id="2.60.40.60:FF:000011">
    <property type="entry name" value="Cadherin 1"/>
    <property type="match status" value="1"/>
</dbReference>
<dbReference type="SMART" id="SM00112">
    <property type="entry name" value="CA"/>
    <property type="match status" value="4"/>
</dbReference>
<dbReference type="GO" id="GO:0030057">
    <property type="term" value="C:desmosome"/>
    <property type="evidence" value="ECO:0007669"/>
    <property type="project" value="UniProtKB-SubCell"/>
</dbReference>
<keyword evidence="7 19" id="KW-0732">Signal</keyword>
<dbReference type="GO" id="GO:0005509">
    <property type="term" value="F:calcium ion binding"/>
    <property type="evidence" value="ECO:0007669"/>
    <property type="project" value="UniProtKB-UniRule"/>
</dbReference>
<dbReference type="PROSITE" id="PS00232">
    <property type="entry name" value="CADHERIN_1"/>
    <property type="match status" value="1"/>
</dbReference>
<dbReference type="FunFam" id="2.60.40.60:FF:000031">
    <property type="entry name" value="Cadherin 3"/>
    <property type="match status" value="1"/>
</dbReference>
<dbReference type="PRINTS" id="PR01818">
    <property type="entry name" value="DESMOCADHERN"/>
</dbReference>
<evidence type="ECO:0000313" key="21">
    <source>
        <dbReference type="Ensembl" id="ENSSFOP00015012045.2"/>
    </source>
</evidence>
<evidence type="ECO:0000256" key="4">
    <source>
        <dbReference type="ARBA" id="ARBA00022685"/>
    </source>
</evidence>
<feature type="region of interest" description="Disordered" evidence="18">
    <location>
        <begin position="1036"/>
        <end position="1060"/>
    </location>
</feature>
<keyword evidence="6" id="KW-0479">Metal-binding</keyword>
<dbReference type="Ensembl" id="ENSSFOT00015012199.2">
    <property type="protein sequence ID" value="ENSSFOP00015012045.2"/>
    <property type="gene ID" value="ENSSFOG00015007786.2"/>
</dbReference>
<feature type="domain" description="Cadherin" evidence="20">
    <location>
        <begin position="369"/>
        <end position="479"/>
    </location>
</feature>
<evidence type="ECO:0000259" key="20">
    <source>
        <dbReference type="PROSITE" id="PS50268"/>
    </source>
</evidence>
<dbReference type="PANTHER" id="PTHR24025">
    <property type="entry name" value="DESMOGLEIN FAMILY MEMBER"/>
    <property type="match status" value="1"/>
</dbReference>
<dbReference type="GeneID" id="108937593"/>
<evidence type="ECO:0000256" key="8">
    <source>
        <dbReference type="ARBA" id="ARBA00022737"/>
    </source>
</evidence>
<dbReference type="Pfam" id="PF00028">
    <property type="entry name" value="Cadherin"/>
    <property type="match status" value="3"/>
</dbReference>
<keyword evidence="8" id="KW-0677">Repeat</keyword>
<dbReference type="InterPro" id="IPR020894">
    <property type="entry name" value="Cadherin_CS"/>
</dbReference>
<dbReference type="PANTHER" id="PTHR24025:SF1">
    <property type="entry name" value="DESMOGLEIN-2"/>
    <property type="match status" value="1"/>
</dbReference>
<dbReference type="FunFam" id="2.60.40.60:FF:000074">
    <property type="entry name" value="Desmoglein 4"/>
    <property type="match status" value="1"/>
</dbReference>
<organism evidence="21 22">
    <name type="scientific">Scleropages formosus</name>
    <name type="common">Asian bonytongue</name>
    <name type="synonym">Osteoglossum formosum</name>
    <dbReference type="NCBI Taxonomy" id="113540"/>
    <lineage>
        <taxon>Eukaryota</taxon>
        <taxon>Metazoa</taxon>
        <taxon>Chordata</taxon>
        <taxon>Craniata</taxon>
        <taxon>Vertebrata</taxon>
        <taxon>Euteleostomi</taxon>
        <taxon>Actinopterygii</taxon>
        <taxon>Neopterygii</taxon>
        <taxon>Teleostei</taxon>
        <taxon>Osteoglossocephala</taxon>
        <taxon>Osteoglossomorpha</taxon>
        <taxon>Osteoglossiformes</taxon>
        <taxon>Osteoglossidae</taxon>
        <taxon>Scleropages</taxon>
    </lineage>
</organism>
<dbReference type="PROSITE" id="PS50268">
    <property type="entry name" value="CADHERIN_2"/>
    <property type="match status" value="5"/>
</dbReference>
<protein>
    <submittedName>
        <fullName evidence="21">Desmoglein-2-like</fullName>
    </submittedName>
</protein>
<sequence>MALGPAALLLLLMALLVAVFKEAEAEAVGLRKLRRQKREWIIPPKHLKENYDYKDTIIAKIRSDEETRSSIRYSLTGEGVSEGLFVVDAKKGFVRVTRKLDREKKSFYSLKGIAEFENGTKAEKDIDLRIFVDDENDCRPQFVIIPVGFVNESSPSGTFVIMVNATDDDDPKTQNAKIAYKIIEQQPGGNLMFHINWETGAIYVNLPTLDREVQDKYTLIVEARDLDGDQKGNAVTATVTFNVLDINDNIPQLENSSYEGSVEENRANVVVMRIKALDQDLVGSDNWLAVFTIEAGNEAGYFSITTDPKTNEGILLLNKPLDYEEVKELHLKVLVSNKAEYHISTTEVQQKTYTVKIKVKNQPEGPMFRPRVKAVNITEGIKTLIHTVIATYPAVDGDTFETVKNVRYVKGRDPDNWLKINEKTAEITLNKLPDRESKHLKNGTYYAEIICMTADVPSQTATGTVAIMVEDTNDHCPELVQTLQSVCTDKSILYITAHDADPEPNGPPFEFTVVSADDSAAWGVEHINDTTALLRAHKPLWPGSYQLAVNVRDQQGKSCEHSQPVNFHVCTCKEDGTCSWQGKPKAVFGAPGVSFLLLGLLLLLLVPLLLLFCACWNHGVSGFVDIPFDPVPPLSSGNTEEKGEDKNVPLLSAPVELDGQVISGAGYGVGSGAGYGVGSGAGYGVGSGAGYGVYGVGSGAGYGVGQEQWYGVGSGAGYSKWRYQGVAGNMGNEQITISNKYRVTREDIFSGMALSDTFLEDYYSRKANCTAEMSQAIDASLHFQEEGSDSPVGSLGCCSLIEGDNDLEFLNDLGLKFKTLAEICSGTVLEVSSSSMLPGATLRPASQPSPAPSLTQAEISGFEASHAGMSGTTHSVTTTLVEQICDSGVVHPAAVRHPVDVSKQTYILQPQSVLVVEPQVHPTVMLSQVPSVYVLSDTPAPLAHGTLSHGEKVLLVEKMAAESDHGLLQDRGVSASQNFLLMERQVGPAVPINRSFLKKMETQKVVGVSGAQQEVGLSGSPSLMLEEHQRVLHEAQSAQSQSMGRVVSGSSSEGLGLNSSPLHDSVLSGARKVLMQEKKVSIMERSLQGNATG</sequence>
<feature type="chain" id="PRO_5034212123" evidence="19">
    <location>
        <begin position="26"/>
        <end position="1093"/>
    </location>
</feature>
<proteinExistence type="predicted"/>
<dbReference type="InterPro" id="IPR050971">
    <property type="entry name" value="Cadherin-domain_protein"/>
</dbReference>
<reference evidence="21" key="3">
    <citation type="submission" date="2025-09" db="UniProtKB">
        <authorList>
            <consortium name="Ensembl"/>
        </authorList>
    </citation>
    <scope>IDENTIFICATION</scope>
</reference>
<evidence type="ECO:0000256" key="12">
    <source>
        <dbReference type="ARBA" id="ARBA00022989"/>
    </source>
</evidence>
<evidence type="ECO:0000256" key="9">
    <source>
        <dbReference type="ARBA" id="ARBA00022837"/>
    </source>
</evidence>
<dbReference type="RefSeq" id="XP_018613127.2">
    <property type="nucleotide sequence ID" value="XM_018757611.2"/>
</dbReference>
<keyword evidence="9 15" id="KW-0106">Calcium</keyword>
<evidence type="ECO:0000256" key="6">
    <source>
        <dbReference type="ARBA" id="ARBA00022723"/>
    </source>
</evidence>
<gene>
    <name evidence="21" type="primary">LOC108937593</name>
    <name evidence="21" type="synonym">DSG2</name>
</gene>
<dbReference type="AlphaFoldDB" id="A0A8C9RHG6"/>
<dbReference type="GO" id="GO:0055113">
    <property type="term" value="P:epiboly involved in gastrulation with mouth forming second"/>
    <property type="evidence" value="ECO:0007669"/>
    <property type="project" value="UniProtKB-ARBA"/>
</dbReference>
<evidence type="ECO:0000256" key="10">
    <source>
        <dbReference type="ARBA" id="ARBA00022889"/>
    </source>
</evidence>
<keyword evidence="11" id="KW-0965">Cell junction</keyword>
<evidence type="ECO:0000256" key="7">
    <source>
        <dbReference type="ARBA" id="ARBA00022729"/>
    </source>
</evidence>
<reference evidence="21" key="2">
    <citation type="submission" date="2025-08" db="UniProtKB">
        <authorList>
            <consortium name="Ensembl"/>
        </authorList>
    </citation>
    <scope>IDENTIFICATION</scope>
</reference>
<keyword evidence="14" id="KW-0325">Glycoprotein</keyword>
<evidence type="ECO:0000256" key="19">
    <source>
        <dbReference type="SAM" id="SignalP"/>
    </source>
</evidence>
<dbReference type="FunFam" id="2.60.40.60:FF:000068">
    <property type="entry name" value="Desmoglein 1"/>
    <property type="match status" value="1"/>
</dbReference>
<comment type="subcellular location">
    <subcellularLocation>
        <location evidence="2">Cell junction</location>
        <location evidence="2">Desmosome</location>
    </subcellularLocation>
    <subcellularLocation>
        <location evidence="1 16">Cell membrane</location>
        <topology evidence="1 16">Single-pass type I membrane protein</topology>
    </subcellularLocation>
</comment>